<dbReference type="GO" id="GO:0016491">
    <property type="term" value="F:oxidoreductase activity"/>
    <property type="evidence" value="ECO:0007669"/>
    <property type="project" value="UniProtKB-KW"/>
</dbReference>
<dbReference type="GO" id="GO:0005507">
    <property type="term" value="F:copper ion binding"/>
    <property type="evidence" value="ECO:0007669"/>
    <property type="project" value="InterPro"/>
</dbReference>
<dbReference type="Gene3D" id="2.60.40.420">
    <property type="entry name" value="Cupredoxins - blue copper proteins"/>
    <property type="match status" value="3"/>
</dbReference>
<sequence length="529" mass="57129">MGDGEEVVARWSRGRAQRRAICIGVGVAVFLIGYVAIPSSARAGGVVMGVDEFSPKERRMVREKDRVVSTTLRVVVGVDARGVVARSYDGLFPGPTLRARPGDTLVVRLANELGGSLPSTSVPNALQWPNATSLHVHGLHVSPLEDDVFSVVGPGESKTYRYAIADDHPLGTFWYHAHYHGSSSIQDAGGMAGALVIDGGLSRRPGEVVIVLQQTNLAVGKARNYAFASNVSGSLLPVVDSPDRLARAPLNRSFFTVNGRVKPTLKVEGRQLWRIINAASNDFVAIEIPDACDAWTVARDGISIPPRRDELILLVPGSRADLSVACDANGNVVSRLEDRSFVGAKTAVFEGVLFKVAAASGHQHRGLEGGIVVAPPPASLLEEASARFFSFEWSQRPTRVARGGVPYEWYGINGREYDHSVVAREVRLGEVEEWLVVSNQNTNHPFHVHAFHFQIAKIEPASFSYGGGAAPDYRVGDWRDTIAIPAPGNVTVRFRPDIPGGLVLAHCHIFVHADLGMQLLFRANNTTPS</sequence>
<name>A0AAD7XGE0_9STRA</name>
<organism evidence="7 8">
    <name type="scientific">Chrysophaeum taylorii</name>
    <dbReference type="NCBI Taxonomy" id="2483200"/>
    <lineage>
        <taxon>Eukaryota</taxon>
        <taxon>Sar</taxon>
        <taxon>Stramenopiles</taxon>
        <taxon>Ochrophyta</taxon>
        <taxon>Pelagophyceae</taxon>
        <taxon>Pelagomonadales</taxon>
        <taxon>Pelagomonadaceae</taxon>
        <taxon>Chrysophaeum</taxon>
    </lineage>
</organism>
<dbReference type="Pfam" id="PF07732">
    <property type="entry name" value="Cu-oxidase_3"/>
    <property type="match status" value="1"/>
</dbReference>
<protein>
    <recommendedName>
        <fullName evidence="9">Multicopper oxidase family protein</fullName>
    </recommendedName>
</protein>
<keyword evidence="3" id="KW-0560">Oxidoreductase</keyword>
<proteinExistence type="inferred from homology"/>
<keyword evidence="2" id="KW-0479">Metal-binding</keyword>
<dbReference type="InterPro" id="IPR045087">
    <property type="entry name" value="Cu-oxidase_fam"/>
</dbReference>
<comment type="caution">
    <text evidence="7">The sequence shown here is derived from an EMBL/GenBank/DDBJ whole genome shotgun (WGS) entry which is preliminary data.</text>
</comment>
<feature type="transmembrane region" description="Helical" evidence="4">
    <location>
        <begin position="20"/>
        <end position="37"/>
    </location>
</feature>
<dbReference type="PANTHER" id="PTHR11709:SF2">
    <property type="entry name" value="MULTICOPPER OXIDASE LPR1"/>
    <property type="match status" value="1"/>
</dbReference>
<feature type="domain" description="Plastocyanin-like" evidence="5">
    <location>
        <begin position="406"/>
        <end position="523"/>
    </location>
</feature>
<dbReference type="PANTHER" id="PTHR11709">
    <property type="entry name" value="MULTI-COPPER OXIDASE"/>
    <property type="match status" value="1"/>
</dbReference>
<gene>
    <name evidence="7" type="ORF">CTAYLR_001432</name>
</gene>
<dbReference type="InterPro" id="IPR002355">
    <property type="entry name" value="Cu_oxidase_Cu_BS"/>
</dbReference>
<dbReference type="CDD" id="cd13853">
    <property type="entry name" value="CuRO_1_Tth-MCO_like"/>
    <property type="match status" value="1"/>
</dbReference>
<evidence type="ECO:0000259" key="5">
    <source>
        <dbReference type="Pfam" id="PF07731"/>
    </source>
</evidence>
<evidence type="ECO:0000259" key="6">
    <source>
        <dbReference type="Pfam" id="PF07732"/>
    </source>
</evidence>
<evidence type="ECO:0000256" key="4">
    <source>
        <dbReference type="SAM" id="Phobius"/>
    </source>
</evidence>
<dbReference type="InterPro" id="IPR011706">
    <property type="entry name" value="Cu-oxidase_C"/>
</dbReference>
<keyword evidence="4" id="KW-0472">Membrane</keyword>
<comment type="similarity">
    <text evidence="1">Belongs to the multicopper oxidase family.</text>
</comment>
<feature type="domain" description="Plastocyanin-like" evidence="6">
    <location>
        <begin position="87"/>
        <end position="198"/>
    </location>
</feature>
<dbReference type="AlphaFoldDB" id="A0AAD7XGE0"/>
<evidence type="ECO:0000256" key="3">
    <source>
        <dbReference type="ARBA" id="ARBA00023002"/>
    </source>
</evidence>
<dbReference type="InterPro" id="IPR011707">
    <property type="entry name" value="Cu-oxidase-like_N"/>
</dbReference>
<reference evidence="7" key="1">
    <citation type="submission" date="2023-01" db="EMBL/GenBank/DDBJ databases">
        <title>Metagenome sequencing of chrysophaentin producing Chrysophaeum taylorii.</title>
        <authorList>
            <person name="Davison J."/>
            <person name="Bewley C."/>
        </authorList>
    </citation>
    <scope>NUCLEOTIDE SEQUENCE</scope>
    <source>
        <strain evidence="7">NIES-1699</strain>
    </source>
</reference>
<keyword evidence="4" id="KW-0812">Transmembrane</keyword>
<accession>A0AAD7XGE0</accession>
<dbReference type="Pfam" id="PF07731">
    <property type="entry name" value="Cu-oxidase_2"/>
    <property type="match status" value="1"/>
</dbReference>
<dbReference type="Proteomes" id="UP001230188">
    <property type="component" value="Unassembled WGS sequence"/>
</dbReference>
<evidence type="ECO:0000313" key="8">
    <source>
        <dbReference type="Proteomes" id="UP001230188"/>
    </source>
</evidence>
<evidence type="ECO:0008006" key="9">
    <source>
        <dbReference type="Google" id="ProtNLM"/>
    </source>
</evidence>
<evidence type="ECO:0000256" key="2">
    <source>
        <dbReference type="ARBA" id="ARBA00022723"/>
    </source>
</evidence>
<dbReference type="EMBL" id="JAQMWT010000523">
    <property type="protein sequence ID" value="KAJ8600402.1"/>
    <property type="molecule type" value="Genomic_DNA"/>
</dbReference>
<dbReference type="InterPro" id="IPR008972">
    <property type="entry name" value="Cupredoxin"/>
</dbReference>
<evidence type="ECO:0000256" key="1">
    <source>
        <dbReference type="ARBA" id="ARBA00010609"/>
    </source>
</evidence>
<dbReference type="SUPFAM" id="SSF49503">
    <property type="entry name" value="Cupredoxins"/>
    <property type="match status" value="3"/>
</dbReference>
<dbReference type="PROSITE" id="PS00080">
    <property type="entry name" value="MULTICOPPER_OXIDASE2"/>
    <property type="match status" value="1"/>
</dbReference>
<keyword evidence="8" id="KW-1185">Reference proteome</keyword>
<keyword evidence="4" id="KW-1133">Transmembrane helix</keyword>
<evidence type="ECO:0000313" key="7">
    <source>
        <dbReference type="EMBL" id="KAJ8600402.1"/>
    </source>
</evidence>